<gene>
    <name evidence="2" type="ORF">SMRZ_LOCUS14595</name>
</gene>
<dbReference type="EMBL" id="UZAI01016798">
    <property type="protein sequence ID" value="VDP16196.1"/>
    <property type="molecule type" value="Genomic_DNA"/>
</dbReference>
<dbReference type="Proteomes" id="UP000277204">
    <property type="component" value="Unassembled WGS sequence"/>
</dbReference>
<dbReference type="AlphaFoldDB" id="A0A183MEX0"/>
<accession>A0A183MEX0</accession>
<feature type="compositionally biased region" description="Basic and acidic residues" evidence="1">
    <location>
        <begin position="10"/>
        <end position="33"/>
    </location>
</feature>
<feature type="region of interest" description="Disordered" evidence="1">
    <location>
        <begin position="1"/>
        <end position="35"/>
    </location>
</feature>
<protein>
    <submittedName>
        <fullName evidence="2">Uncharacterized protein</fullName>
    </submittedName>
</protein>
<evidence type="ECO:0000313" key="3">
    <source>
        <dbReference type="Proteomes" id="UP000277204"/>
    </source>
</evidence>
<evidence type="ECO:0000256" key="1">
    <source>
        <dbReference type="SAM" id="MobiDB-lite"/>
    </source>
</evidence>
<proteinExistence type="predicted"/>
<sequence length="111" mass="12517">MESSRSKKRETKEHITPRNEHDKNEQKLDKTIKDCPGYSGLENAGRQPMLHWEIAIDQFPIGSYSSCTDCRDIALSHKLSKQNGIVTSNGTEDASFVLFIPRQPYVLAPPS</sequence>
<name>A0A183MEX0_9TREM</name>
<reference evidence="2 3" key="1">
    <citation type="submission" date="2018-11" db="EMBL/GenBank/DDBJ databases">
        <authorList>
            <consortium name="Pathogen Informatics"/>
        </authorList>
    </citation>
    <scope>NUCLEOTIDE SEQUENCE [LARGE SCALE GENOMIC DNA]</scope>
    <source>
        <strain evidence="2 3">Zambia</strain>
    </source>
</reference>
<keyword evidence="3" id="KW-1185">Reference proteome</keyword>
<evidence type="ECO:0000313" key="2">
    <source>
        <dbReference type="EMBL" id="VDP16196.1"/>
    </source>
</evidence>
<organism evidence="2 3">
    <name type="scientific">Schistosoma margrebowiei</name>
    <dbReference type="NCBI Taxonomy" id="48269"/>
    <lineage>
        <taxon>Eukaryota</taxon>
        <taxon>Metazoa</taxon>
        <taxon>Spiralia</taxon>
        <taxon>Lophotrochozoa</taxon>
        <taxon>Platyhelminthes</taxon>
        <taxon>Trematoda</taxon>
        <taxon>Digenea</taxon>
        <taxon>Strigeidida</taxon>
        <taxon>Schistosomatoidea</taxon>
        <taxon>Schistosomatidae</taxon>
        <taxon>Schistosoma</taxon>
    </lineage>
</organism>